<proteinExistence type="predicted"/>
<organism evidence="1">
    <name type="scientific">Methylobacterium bullatum</name>
    <dbReference type="NCBI Taxonomy" id="570505"/>
    <lineage>
        <taxon>Bacteria</taxon>
        <taxon>Pseudomonadati</taxon>
        <taxon>Pseudomonadota</taxon>
        <taxon>Alphaproteobacteria</taxon>
        <taxon>Hyphomicrobiales</taxon>
        <taxon>Methylobacteriaceae</taxon>
        <taxon>Methylobacterium</taxon>
    </lineage>
</organism>
<gene>
    <name evidence="1" type="ORF">MBUL_01219</name>
</gene>
<protein>
    <submittedName>
        <fullName evidence="1">Uncharacterized protein</fullName>
    </submittedName>
</protein>
<reference evidence="1" key="1">
    <citation type="submission" date="2019-12" db="EMBL/GenBank/DDBJ databases">
        <authorList>
            <person name="Cremers G."/>
        </authorList>
    </citation>
    <scope>NUCLEOTIDE SEQUENCE</scope>
    <source>
        <strain evidence="1">Mbul1</strain>
    </source>
</reference>
<dbReference type="AlphaFoldDB" id="A0A679IZ19"/>
<sequence>MRFRADMDFFTVWGAGFGPAFPREGVLEPPFFASKQSASLSPQGLLRCRFFRFEGTDGGGIWGAGTR</sequence>
<accession>A0A679IZ19</accession>
<name>A0A679IZ19_9HYPH</name>
<dbReference type="EMBL" id="LR743504">
    <property type="protein sequence ID" value="CAA2101524.1"/>
    <property type="molecule type" value="Genomic_DNA"/>
</dbReference>
<evidence type="ECO:0000313" key="1">
    <source>
        <dbReference type="EMBL" id="CAA2101524.1"/>
    </source>
</evidence>